<evidence type="ECO:0000256" key="5">
    <source>
        <dbReference type="SAM" id="MobiDB-lite"/>
    </source>
</evidence>
<dbReference type="UniPathway" id="UPA00895"/>
<feature type="region of interest" description="Disordered" evidence="5">
    <location>
        <begin position="158"/>
        <end position="267"/>
    </location>
</feature>
<dbReference type="InterPro" id="IPR001646">
    <property type="entry name" value="5peptide_repeat"/>
</dbReference>
<feature type="transmembrane region" description="Helical" evidence="6">
    <location>
        <begin position="7"/>
        <end position="30"/>
    </location>
</feature>
<evidence type="ECO:0000256" key="4">
    <source>
        <dbReference type="ARBA" id="ARBA00023136"/>
    </source>
</evidence>
<reference evidence="9" key="1">
    <citation type="submission" date="2016-10" db="EMBL/GenBank/DDBJ databases">
        <authorList>
            <person name="Varghese N."/>
            <person name="Submissions S."/>
        </authorList>
    </citation>
    <scope>NUCLEOTIDE SEQUENCE [LARGE SCALE GENOMIC DNA]</scope>
    <source>
        <strain evidence="9">DSM 44260</strain>
    </source>
</reference>
<keyword evidence="4 6" id="KW-0472">Membrane</keyword>
<evidence type="ECO:0000256" key="1">
    <source>
        <dbReference type="ARBA" id="ARBA00004141"/>
    </source>
</evidence>
<evidence type="ECO:0000256" key="2">
    <source>
        <dbReference type="ARBA" id="ARBA00022692"/>
    </source>
</evidence>
<dbReference type="STRING" id="155974.SAMN04487818_11150"/>
<feature type="compositionally biased region" description="Low complexity" evidence="5">
    <location>
        <begin position="199"/>
        <end position="208"/>
    </location>
</feature>
<keyword evidence="3 6" id="KW-1133">Transmembrane helix</keyword>
<evidence type="ECO:0000256" key="3">
    <source>
        <dbReference type="ARBA" id="ARBA00022989"/>
    </source>
</evidence>
<protein>
    <submittedName>
        <fullName evidence="8">Pentapeptide repeat-containing protein</fullName>
    </submittedName>
</protein>
<dbReference type="Pfam" id="PF00805">
    <property type="entry name" value="Pentapeptide"/>
    <property type="match status" value="1"/>
</dbReference>
<accession>A0A1H9WPV8</accession>
<feature type="compositionally biased region" description="Acidic residues" evidence="5">
    <location>
        <begin position="159"/>
        <end position="198"/>
    </location>
</feature>
<dbReference type="GO" id="GO:0016020">
    <property type="term" value="C:membrane"/>
    <property type="evidence" value="ECO:0007669"/>
    <property type="project" value="UniProtKB-SubCell"/>
</dbReference>
<dbReference type="EMBL" id="FOGI01000011">
    <property type="protein sequence ID" value="SES35819.1"/>
    <property type="molecule type" value="Genomic_DNA"/>
</dbReference>
<feature type="compositionally biased region" description="Gly residues" evidence="5">
    <location>
        <begin position="215"/>
        <end position="226"/>
    </location>
</feature>
<organism evidence="8 9">
    <name type="scientific">Actinokineospora terrae</name>
    <dbReference type="NCBI Taxonomy" id="155974"/>
    <lineage>
        <taxon>Bacteria</taxon>
        <taxon>Bacillati</taxon>
        <taxon>Actinomycetota</taxon>
        <taxon>Actinomycetes</taxon>
        <taxon>Pseudonocardiales</taxon>
        <taxon>Pseudonocardiaceae</taxon>
        <taxon>Actinokineospora</taxon>
    </lineage>
</organism>
<gene>
    <name evidence="8" type="ORF">SAMN04487818_11150</name>
</gene>
<name>A0A1H9WPV8_9PSEU</name>
<dbReference type="GO" id="GO:0030416">
    <property type="term" value="P:methylamine metabolic process"/>
    <property type="evidence" value="ECO:0007669"/>
    <property type="project" value="InterPro"/>
</dbReference>
<dbReference type="AlphaFoldDB" id="A0A1H9WPV8"/>
<evidence type="ECO:0000313" key="8">
    <source>
        <dbReference type="EMBL" id="SES35819.1"/>
    </source>
</evidence>
<feature type="domain" description="Methylamine utilisation protein MauE" evidence="7">
    <location>
        <begin position="11"/>
        <end position="142"/>
    </location>
</feature>
<keyword evidence="9" id="KW-1185">Reference proteome</keyword>
<keyword evidence="2 6" id="KW-0812">Transmembrane</keyword>
<feature type="transmembrane region" description="Helical" evidence="6">
    <location>
        <begin position="80"/>
        <end position="100"/>
    </location>
</feature>
<sequence length="267" mass="27163">MTVTKGTVFDIVGTLFRLGLAGVWLVSGWLKVSDPNQTYIAVQAYDVLPGGLVSVVAAAMPFLELALGVLLLLGLGTRLTGVLSVLVLLAFIAAVAQSWARGLSIDCGCFGGGGAVAEGDTRYPQEIARDAGFLLMAVWLVVRPRTRLSLDGRFAPTAADEDVEPDDDLDDADLDDADLDGTDLDGTDLDGTDLDGTDLDGAQLDGAGPANTRLGGAGLSGAGSAGVGLVDGRAPASGARVDGARADEVPGRDEAPGRSSGERGPAR</sequence>
<feature type="compositionally biased region" description="Basic and acidic residues" evidence="5">
    <location>
        <begin position="242"/>
        <end position="267"/>
    </location>
</feature>
<dbReference type="Proteomes" id="UP000199051">
    <property type="component" value="Unassembled WGS sequence"/>
</dbReference>
<dbReference type="Gene3D" id="2.160.20.80">
    <property type="entry name" value="E3 ubiquitin-protein ligase SopA"/>
    <property type="match status" value="1"/>
</dbReference>
<evidence type="ECO:0000313" key="9">
    <source>
        <dbReference type="Proteomes" id="UP000199051"/>
    </source>
</evidence>
<evidence type="ECO:0000259" key="7">
    <source>
        <dbReference type="Pfam" id="PF07291"/>
    </source>
</evidence>
<evidence type="ECO:0000256" key="6">
    <source>
        <dbReference type="SAM" id="Phobius"/>
    </source>
</evidence>
<dbReference type="Pfam" id="PF07291">
    <property type="entry name" value="MauE"/>
    <property type="match status" value="1"/>
</dbReference>
<proteinExistence type="predicted"/>
<dbReference type="SUPFAM" id="SSF141571">
    <property type="entry name" value="Pentapeptide repeat-like"/>
    <property type="match status" value="1"/>
</dbReference>
<comment type="subcellular location">
    <subcellularLocation>
        <location evidence="1">Membrane</location>
        <topology evidence="1">Multi-pass membrane protein</topology>
    </subcellularLocation>
</comment>
<feature type="transmembrane region" description="Helical" evidence="6">
    <location>
        <begin position="50"/>
        <end position="73"/>
    </location>
</feature>
<dbReference type="InterPro" id="IPR009908">
    <property type="entry name" value="Methylamine_util_MauE"/>
</dbReference>